<accession>A0A240EBC1</accession>
<feature type="transmembrane region" description="Helical" evidence="14">
    <location>
        <begin position="20"/>
        <end position="38"/>
    </location>
</feature>
<keyword evidence="13" id="KW-0175">Coiled coil</keyword>
<evidence type="ECO:0000313" key="15">
    <source>
        <dbReference type="EMBL" id="SNX45962.1"/>
    </source>
</evidence>
<organism evidence="15 16">
    <name type="scientific">Acinetobacter puyangensis</name>
    <dbReference type="NCBI Taxonomy" id="1096779"/>
    <lineage>
        <taxon>Bacteria</taxon>
        <taxon>Pseudomonadati</taxon>
        <taxon>Pseudomonadota</taxon>
        <taxon>Gammaproteobacteria</taxon>
        <taxon>Moraxellales</taxon>
        <taxon>Moraxellaceae</taxon>
        <taxon>Acinetobacter</taxon>
    </lineage>
</organism>
<evidence type="ECO:0000256" key="5">
    <source>
        <dbReference type="ARBA" id="ARBA00022448"/>
    </source>
</evidence>
<evidence type="ECO:0000313" key="16">
    <source>
        <dbReference type="Proteomes" id="UP000219042"/>
    </source>
</evidence>
<dbReference type="GO" id="GO:0015031">
    <property type="term" value="P:protein transport"/>
    <property type="evidence" value="ECO:0007669"/>
    <property type="project" value="UniProtKB-KW"/>
</dbReference>
<dbReference type="Proteomes" id="UP000219042">
    <property type="component" value="Unassembled WGS sequence"/>
</dbReference>
<reference evidence="16" key="1">
    <citation type="submission" date="2016-09" db="EMBL/GenBank/DDBJ databases">
        <authorList>
            <person name="Varghese N."/>
            <person name="Submissions S."/>
        </authorList>
    </citation>
    <scope>NUCLEOTIDE SEQUENCE [LARGE SCALE GENOMIC DNA]</scope>
    <source>
        <strain evidence="16">ANC 4466</strain>
    </source>
</reference>
<keyword evidence="7" id="KW-0997">Cell inner membrane</keyword>
<gene>
    <name evidence="15" type="ORF">SAMN05421731_10749</name>
</gene>
<dbReference type="Pfam" id="PF02472">
    <property type="entry name" value="ExbD"/>
    <property type="match status" value="1"/>
</dbReference>
<sequence length="135" mass="14596">MAISTSQDDDVVSEINITPLVDVMLVLLIVFIVTAPLLTNTVKVNLPKAAPTQSTDQNKAVVISVNPEGEIFLDKDKVALENFEQEIQNRKNANDKLALNLNADETVPYGTIAKLLASIERVGVDKLSVITVPGQ</sequence>
<evidence type="ECO:0000256" key="8">
    <source>
        <dbReference type="ARBA" id="ARBA00022692"/>
    </source>
</evidence>
<evidence type="ECO:0000256" key="11">
    <source>
        <dbReference type="ARBA" id="ARBA00023136"/>
    </source>
</evidence>
<dbReference type="OrthoDB" id="9798629at2"/>
<dbReference type="PANTHER" id="PTHR30558">
    <property type="entry name" value="EXBD MEMBRANE COMPONENT OF PMF-DRIVEN MACROMOLECULE IMPORT SYSTEM"/>
    <property type="match status" value="1"/>
</dbReference>
<name>A0A240EBC1_9GAMM</name>
<evidence type="ECO:0000256" key="13">
    <source>
        <dbReference type="SAM" id="Coils"/>
    </source>
</evidence>
<evidence type="ECO:0000256" key="6">
    <source>
        <dbReference type="ARBA" id="ARBA00022475"/>
    </source>
</evidence>
<comment type="subcellular location">
    <subcellularLocation>
        <location evidence="2">Cell inner membrane</location>
        <topology evidence="2">Single-pass type II membrane protein</topology>
    </subcellularLocation>
    <subcellularLocation>
        <location evidence="12">Cell membrane</location>
        <topology evidence="12">Single-pass type II membrane protein</topology>
    </subcellularLocation>
</comment>
<proteinExistence type="inferred from homology"/>
<comment type="function">
    <text evidence="1">Involved in the TonB-dependent energy-dependent transport of various receptor-bound substrates.</text>
</comment>
<evidence type="ECO:0000256" key="3">
    <source>
        <dbReference type="ARBA" id="ARBA00005811"/>
    </source>
</evidence>
<protein>
    <submittedName>
        <fullName evidence="15">Outer membrane transport energization protein ExbD</fullName>
    </submittedName>
</protein>
<comment type="similarity">
    <text evidence="3 12">Belongs to the ExbD/TolR family.</text>
</comment>
<keyword evidence="9 12" id="KW-0653">Protein transport</keyword>
<evidence type="ECO:0000256" key="12">
    <source>
        <dbReference type="RuleBase" id="RU003879"/>
    </source>
</evidence>
<comment type="subunit">
    <text evidence="4">The accessory proteins ExbB and ExbD seem to form a complex with TonB.</text>
</comment>
<dbReference type="RefSeq" id="WP_097079718.1">
    <property type="nucleotide sequence ID" value="NZ_BAABHT010000016.1"/>
</dbReference>
<evidence type="ECO:0000256" key="14">
    <source>
        <dbReference type="SAM" id="Phobius"/>
    </source>
</evidence>
<keyword evidence="10 14" id="KW-1133">Transmembrane helix</keyword>
<keyword evidence="16" id="KW-1185">Reference proteome</keyword>
<dbReference type="InterPro" id="IPR003400">
    <property type="entry name" value="ExbD"/>
</dbReference>
<keyword evidence="11 14" id="KW-0472">Membrane</keyword>
<evidence type="ECO:0000256" key="9">
    <source>
        <dbReference type="ARBA" id="ARBA00022927"/>
    </source>
</evidence>
<dbReference type="Gene3D" id="3.30.420.270">
    <property type="match status" value="1"/>
</dbReference>
<dbReference type="GO" id="GO:0005886">
    <property type="term" value="C:plasma membrane"/>
    <property type="evidence" value="ECO:0007669"/>
    <property type="project" value="UniProtKB-SubCell"/>
</dbReference>
<evidence type="ECO:0000256" key="10">
    <source>
        <dbReference type="ARBA" id="ARBA00022989"/>
    </source>
</evidence>
<feature type="coiled-coil region" evidence="13">
    <location>
        <begin position="73"/>
        <end position="100"/>
    </location>
</feature>
<keyword evidence="8 12" id="KW-0812">Transmembrane</keyword>
<dbReference type="PANTHER" id="PTHR30558:SF12">
    <property type="entry name" value="BIOPOLYMER TRANSPORT PROTEIN EXBD"/>
    <property type="match status" value="1"/>
</dbReference>
<evidence type="ECO:0000256" key="7">
    <source>
        <dbReference type="ARBA" id="ARBA00022519"/>
    </source>
</evidence>
<dbReference type="GO" id="GO:0022857">
    <property type="term" value="F:transmembrane transporter activity"/>
    <property type="evidence" value="ECO:0007669"/>
    <property type="project" value="InterPro"/>
</dbReference>
<evidence type="ECO:0000256" key="4">
    <source>
        <dbReference type="ARBA" id="ARBA00011471"/>
    </source>
</evidence>
<evidence type="ECO:0000256" key="1">
    <source>
        <dbReference type="ARBA" id="ARBA00003540"/>
    </source>
</evidence>
<evidence type="ECO:0000256" key="2">
    <source>
        <dbReference type="ARBA" id="ARBA00004249"/>
    </source>
</evidence>
<dbReference type="EMBL" id="OANT01000007">
    <property type="protein sequence ID" value="SNX45962.1"/>
    <property type="molecule type" value="Genomic_DNA"/>
</dbReference>
<keyword evidence="5 12" id="KW-0813">Transport</keyword>
<dbReference type="AlphaFoldDB" id="A0A240EBC1"/>
<keyword evidence="6" id="KW-1003">Cell membrane</keyword>